<feature type="compositionally biased region" description="Basic and acidic residues" evidence="1">
    <location>
        <begin position="175"/>
        <end position="192"/>
    </location>
</feature>
<feature type="region of interest" description="Disordered" evidence="1">
    <location>
        <begin position="36"/>
        <end position="310"/>
    </location>
</feature>
<dbReference type="Proteomes" id="UP000070700">
    <property type="component" value="Unassembled WGS sequence"/>
</dbReference>
<dbReference type="EMBL" id="KQ947428">
    <property type="protein sequence ID" value="KUJ10638.1"/>
    <property type="molecule type" value="Genomic_DNA"/>
</dbReference>
<feature type="compositionally biased region" description="Low complexity" evidence="1">
    <location>
        <begin position="251"/>
        <end position="264"/>
    </location>
</feature>
<accession>A0A194WRK7</accession>
<evidence type="ECO:0000313" key="3">
    <source>
        <dbReference type="Proteomes" id="UP000070700"/>
    </source>
</evidence>
<feature type="region of interest" description="Disordered" evidence="1">
    <location>
        <begin position="1"/>
        <end position="23"/>
    </location>
</feature>
<keyword evidence="3" id="KW-1185">Reference proteome</keyword>
<sequence>MSEKQAAKMSNPPDFSQLLRMDDRDLQLQAERRRLSLAGNTNSLPQLGSLGLNFASVGDDPFADPVKGAGWRPPPSTNPASNPFADPVSNRSNPFADPPTRPGATIPKANTYITDIRRSRGQSVDNTTSNKPTSMYRPPSTAVGSRYPSSLAPSRDSYRDTVFSSFSANARKGKGRSDPFDLERPELWRPKDTNSTAMYPAALNTKPDMVGQGTGTNSRAISTTSYLSKYSSGVSLGEWGDPGPDLGPGSGSSSLRGNASSNGSQDFSAAARGYFGEQQPVAENWDQSRDKNNVSPLSRTSSKGGVGKAM</sequence>
<gene>
    <name evidence="2" type="ORF">LY89DRAFT_700595</name>
</gene>
<dbReference type="AlphaFoldDB" id="A0A194WRK7"/>
<dbReference type="InParanoid" id="A0A194WRK7"/>
<dbReference type="RefSeq" id="XP_018064993.1">
    <property type="nucleotide sequence ID" value="XM_018217135.1"/>
</dbReference>
<protein>
    <submittedName>
        <fullName evidence="2">Uncharacterized protein</fullName>
    </submittedName>
</protein>
<dbReference type="KEGG" id="psco:LY89DRAFT_700595"/>
<dbReference type="GeneID" id="28826861"/>
<proteinExistence type="predicted"/>
<evidence type="ECO:0000313" key="2">
    <source>
        <dbReference type="EMBL" id="KUJ10638.1"/>
    </source>
</evidence>
<feature type="compositionally biased region" description="Polar residues" evidence="1">
    <location>
        <begin position="215"/>
        <end position="234"/>
    </location>
</feature>
<evidence type="ECO:0000256" key="1">
    <source>
        <dbReference type="SAM" id="MobiDB-lite"/>
    </source>
</evidence>
<reference evidence="2 3" key="1">
    <citation type="submission" date="2015-10" db="EMBL/GenBank/DDBJ databases">
        <title>Full genome of DAOMC 229536 Phialocephala scopiformis, a fungal endophyte of spruce producing the potent anti-insectan compound rugulosin.</title>
        <authorList>
            <consortium name="DOE Joint Genome Institute"/>
            <person name="Walker A.K."/>
            <person name="Frasz S.L."/>
            <person name="Seifert K.A."/>
            <person name="Miller J.D."/>
            <person name="Mondo S.J."/>
            <person name="Labutti K."/>
            <person name="Lipzen A."/>
            <person name="Dockter R."/>
            <person name="Kennedy M."/>
            <person name="Grigoriev I.V."/>
            <person name="Spatafora J.W."/>
        </authorList>
    </citation>
    <scope>NUCLEOTIDE SEQUENCE [LARGE SCALE GENOMIC DNA]</scope>
    <source>
        <strain evidence="2 3">CBS 120377</strain>
    </source>
</reference>
<dbReference type="STRING" id="149040.A0A194WRK7"/>
<dbReference type="OrthoDB" id="5240840at2759"/>
<feature type="compositionally biased region" description="Polar residues" evidence="1">
    <location>
        <begin position="293"/>
        <end position="303"/>
    </location>
</feature>
<feature type="compositionally biased region" description="Polar residues" evidence="1">
    <location>
        <begin position="121"/>
        <end position="133"/>
    </location>
</feature>
<name>A0A194WRK7_MOLSC</name>
<organism evidence="2 3">
    <name type="scientific">Mollisia scopiformis</name>
    <name type="common">Conifer needle endophyte fungus</name>
    <name type="synonym">Phialocephala scopiformis</name>
    <dbReference type="NCBI Taxonomy" id="149040"/>
    <lineage>
        <taxon>Eukaryota</taxon>
        <taxon>Fungi</taxon>
        <taxon>Dikarya</taxon>
        <taxon>Ascomycota</taxon>
        <taxon>Pezizomycotina</taxon>
        <taxon>Leotiomycetes</taxon>
        <taxon>Helotiales</taxon>
        <taxon>Mollisiaceae</taxon>
        <taxon>Mollisia</taxon>
    </lineage>
</organism>